<dbReference type="Pfam" id="PF00010">
    <property type="entry name" value="HLH"/>
    <property type="match status" value="1"/>
</dbReference>
<dbReference type="PANTHER" id="PTHR45914">
    <property type="entry name" value="TRANSCRIPTION FACTOR HEC3-RELATED"/>
    <property type="match status" value="1"/>
</dbReference>
<evidence type="ECO:0000256" key="7">
    <source>
        <dbReference type="SAM" id="MobiDB-lite"/>
    </source>
</evidence>
<dbReference type="GO" id="GO:0003677">
    <property type="term" value="F:DNA binding"/>
    <property type="evidence" value="ECO:0007669"/>
    <property type="project" value="UniProtKB-KW"/>
</dbReference>
<name>A0A5J9VFC6_9POAL</name>
<keyword evidence="4" id="KW-0238">DNA-binding</keyword>
<feature type="domain" description="BHLH" evidence="8">
    <location>
        <begin position="327"/>
        <end position="376"/>
    </location>
</feature>
<dbReference type="OrthoDB" id="2017571at2759"/>
<evidence type="ECO:0000259" key="8">
    <source>
        <dbReference type="PROSITE" id="PS50888"/>
    </source>
</evidence>
<proteinExistence type="inferred from homology"/>
<gene>
    <name evidence="9" type="ORF">EJB05_15980</name>
</gene>
<organism evidence="9 10">
    <name type="scientific">Eragrostis curvula</name>
    <name type="common">weeping love grass</name>
    <dbReference type="NCBI Taxonomy" id="38414"/>
    <lineage>
        <taxon>Eukaryota</taxon>
        <taxon>Viridiplantae</taxon>
        <taxon>Streptophyta</taxon>
        <taxon>Embryophyta</taxon>
        <taxon>Tracheophyta</taxon>
        <taxon>Spermatophyta</taxon>
        <taxon>Magnoliopsida</taxon>
        <taxon>Liliopsida</taxon>
        <taxon>Poales</taxon>
        <taxon>Poaceae</taxon>
        <taxon>PACMAD clade</taxon>
        <taxon>Chloridoideae</taxon>
        <taxon>Eragrostideae</taxon>
        <taxon>Eragrostidinae</taxon>
        <taxon>Eragrostis</taxon>
    </lineage>
</organism>
<comment type="caution">
    <text evidence="9">The sequence shown here is derived from an EMBL/GenBank/DDBJ whole genome shotgun (WGS) entry which is preliminary data.</text>
</comment>
<evidence type="ECO:0000313" key="10">
    <source>
        <dbReference type="Proteomes" id="UP000324897"/>
    </source>
</evidence>
<keyword evidence="5" id="KW-0804">Transcription</keyword>
<reference evidence="9 10" key="1">
    <citation type="journal article" date="2019" name="Sci. Rep.">
        <title>A high-quality genome of Eragrostis curvula grass provides insights into Poaceae evolution and supports new strategies to enhance forage quality.</title>
        <authorList>
            <person name="Carballo J."/>
            <person name="Santos B.A.C.M."/>
            <person name="Zappacosta D."/>
            <person name="Garbus I."/>
            <person name="Selva J.P."/>
            <person name="Gallo C.A."/>
            <person name="Diaz A."/>
            <person name="Albertini E."/>
            <person name="Caccamo M."/>
            <person name="Echenique V."/>
        </authorList>
    </citation>
    <scope>NUCLEOTIDE SEQUENCE [LARGE SCALE GENOMIC DNA]</scope>
    <source>
        <strain evidence="10">cv. Victoria</strain>
        <tissue evidence="9">Leaf</tissue>
    </source>
</reference>
<dbReference type="EMBL" id="RWGY01000009">
    <property type="protein sequence ID" value="TVU34151.1"/>
    <property type="molecule type" value="Genomic_DNA"/>
</dbReference>
<evidence type="ECO:0000313" key="9">
    <source>
        <dbReference type="EMBL" id="TVU34151.1"/>
    </source>
</evidence>
<dbReference type="Gene3D" id="4.10.280.10">
    <property type="entry name" value="Helix-loop-helix DNA-binding domain"/>
    <property type="match status" value="1"/>
</dbReference>
<dbReference type="GO" id="GO:0003700">
    <property type="term" value="F:DNA-binding transcription factor activity"/>
    <property type="evidence" value="ECO:0007669"/>
    <property type="project" value="InterPro"/>
</dbReference>
<keyword evidence="6" id="KW-0539">Nucleus</keyword>
<dbReference type="GO" id="GO:0046983">
    <property type="term" value="F:protein dimerization activity"/>
    <property type="evidence" value="ECO:0007669"/>
    <property type="project" value="InterPro"/>
</dbReference>
<feature type="region of interest" description="Disordered" evidence="7">
    <location>
        <begin position="183"/>
        <end position="219"/>
    </location>
</feature>
<feature type="compositionally biased region" description="Basic residues" evidence="7">
    <location>
        <begin position="196"/>
        <end position="206"/>
    </location>
</feature>
<dbReference type="CDD" id="cd11454">
    <property type="entry name" value="bHLH_AtIND_like"/>
    <property type="match status" value="1"/>
</dbReference>
<dbReference type="SUPFAM" id="SSF47459">
    <property type="entry name" value="HLH, helix-loop-helix DNA-binding domain"/>
    <property type="match status" value="1"/>
</dbReference>
<dbReference type="PANTHER" id="PTHR45914:SF61">
    <property type="entry name" value="OS01G0566800 PROTEIN"/>
    <property type="match status" value="1"/>
</dbReference>
<sequence length="439" mass="45182">MDHSFNDMILSESAWTGEGGGAVVLPPDLGGGVVDGGSMTALERLVLDEALAAAILELQQGIQQQHQHHAAIKTLVPAAAHGGVVGDAGVAFGAMATPTPAYADVDADVLQRQHRHQGAMAMANDYDLTPATAAVVAVTSAAAFTTAVDGGGRLVDPRVLSGTTETAVTTTAAATTVTATKTTQQCTEDGAGGGGRRQRRPNKKRKAADASSAPTQESSLCSLLASTTAAGDGGGIQIAFSTTAAKRSKPSLSSSGSSSISFDGRGTATAGGVGGDDPAVYEPDTEALAQVKEMIYRAAAMRPVSLGPADEELAAAGERPRRRNVRISSDPQTVAARQRRERISERLRVLQKLVPGGAKMDTASMLDEAANYLRFLKSQVRELQTLDRRNYGSNNVNVNITMAGGPVSYNGGNGVPPFAFPAETLRGAASGGAVEQQMN</sequence>
<dbReference type="InterPro" id="IPR036638">
    <property type="entry name" value="HLH_DNA-bd_sf"/>
</dbReference>
<dbReference type="GO" id="GO:0005634">
    <property type="term" value="C:nucleus"/>
    <property type="evidence" value="ECO:0007669"/>
    <property type="project" value="UniProtKB-SubCell"/>
</dbReference>
<dbReference type="InterPro" id="IPR045843">
    <property type="entry name" value="IND-like"/>
</dbReference>
<dbReference type="SMART" id="SM00353">
    <property type="entry name" value="HLH"/>
    <property type="match status" value="1"/>
</dbReference>
<feature type="region of interest" description="Disordered" evidence="7">
    <location>
        <begin position="243"/>
        <end position="280"/>
    </location>
</feature>
<evidence type="ECO:0000256" key="2">
    <source>
        <dbReference type="ARBA" id="ARBA00005510"/>
    </source>
</evidence>
<accession>A0A5J9VFC6</accession>
<dbReference type="InterPro" id="IPR011598">
    <property type="entry name" value="bHLH_dom"/>
</dbReference>
<evidence type="ECO:0000256" key="6">
    <source>
        <dbReference type="ARBA" id="ARBA00023242"/>
    </source>
</evidence>
<evidence type="ECO:0000256" key="1">
    <source>
        <dbReference type="ARBA" id="ARBA00004123"/>
    </source>
</evidence>
<comment type="subcellular location">
    <subcellularLocation>
        <location evidence="1">Nucleus</location>
    </subcellularLocation>
</comment>
<protein>
    <recommendedName>
        <fullName evidence="8">BHLH domain-containing protein</fullName>
    </recommendedName>
</protein>
<feature type="compositionally biased region" description="Low complexity" evidence="7">
    <location>
        <begin position="250"/>
        <end position="268"/>
    </location>
</feature>
<comment type="similarity">
    <text evidence="2">Belongs to the bHLH protein family.</text>
</comment>
<evidence type="ECO:0000256" key="3">
    <source>
        <dbReference type="ARBA" id="ARBA00023015"/>
    </source>
</evidence>
<keyword evidence="10" id="KW-1185">Reference proteome</keyword>
<dbReference type="Proteomes" id="UP000324897">
    <property type="component" value="Unassembled WGS sequence"/>
</dbReference>
<feature type="non-terminal residue" evidence="9">
    <location>
        <position position="1"/>
    </location>
</feature>
<dbReference type="AlphaFoldDB" id="A0A5J9VFC6"/>
<evidence type="ECO:0000256" key="4">
    <source>
        <dbReference type="ARBA" id="ARBA00023125"/>
    </source>
</evidence>
<keyword evidence="3" id="KW-0805">Transcription regulation</keyword>
<evidence type="ECO:0000256" key="5">
    <source>
        <dbReference type="ARBA" id="ARBA00023163"/>
    </source>
</evidence>
<dbReference type="PROSITE" id="PS50888">
    <property type="entry name" value="BHLH"/>
    <property type="match status" value="1"/>
</dbReference>
<dbReference type="Gramene" id="TVU34151">
    <property type="protein sequence ID" value="TVU34151"/>
    <property type="gene ID" value="EJB05_15980"/>
</dbReference>
<dbReference type="FunFam" id="4.10.280.10:FF:000053">
    <property type="entry name" value="BHLH transcription factor"/>
    <property type="match status" value="1"/>
</dbReference>